<dbReference type="STRING" id="502025.Hoch_3140"/>
<dbReference type="PANTHER" id="PTHR42756:SF1">
    <property type="entry name" value="TRANSCRIPTIONAL REPRESSOR OF EMRAB OPERON"/>
    <property type="match status" value="1"/>
</dbReference>
<accession>D0LSE3</accession>
<dbReference type="PRINTS" id="PR00598">
    <property type="entry name" value="HTHMARR"/>
</dbReference>
<name>D0LSE3_HALO1</name>
<organism evidence="5 6">
    <name type="scientific">Haliangium ochraceum (strain DSM 14365 / JCM 11303 / SMP-2)</name>
    <dbReference type="NCBI Taxonomy" id="502025"/>
    <lineage>
        <taxon>Bacteria</taxon>
        <taxon>Pseudomonadati</taxon>
        <taxon>Myxococcota</taxon>
        <taxon>Polyangia</taxon>
        <taxon>Haliangiales</taxon>
        <taxon>Kofleriaceae</taxon>
        <taxon>Haliangium</taxon>
    </lineage>
</organism>
<dbReference type="Gene3D" id="1.10.10.10">
    <property type="entry name" value="Winged helix-like DNA-binding domain superfamily/Winged helix DNA-binding domain"/>
    <property type="match status" value="1"/>
</dbReference>
<dbReference type="SUPFAM" id="SSF46785">
    <property type="entry name" value="Winged helix' DNA-binding domain"/>
    <property type="match status" value="1"/>
</dbReference>
<dbReference type="EMBL" id="CP001804">
    <property type="protein sequence ID" value="ACY15642.1"/>
    <property type="molecule type" value="Genomic_DNA"/>
</dbReference>
<keyword evidence="6" id="KW-1185">Reference proteome</keyword>
<dbReference type="InterPro" id="IPR036390">
    <property type="entry name" value="WH_DNA-bd_sf"/>
</dbReference>
<keyword evidence="1" id="KW-0805">Transcription regulation</keyword>
<evidence type="ECO:0000259" key="4">
    <source>
        <dbReference type="PROSITE" id="PS50995"/>
    </source>
</evidence>
<dbReference type="InterPro" id="IPR036388">
    <property type="entry name" value="WH-like_DNA-bd_sf"/>
</dbReference>
<evidence type="ECO:0000313" key="6">
    <source>
        <dbReference type="Proteomes" id="UP000001880"/>
    </source>
</evidence>
<dbReference type="RefSeq" id="WP_012828242.1">
    <property type="nucleotide sequence ID" value="NC_013440.1"/>
</dbReference>
<dbReference type="InterPro" id="IPR000835">
    <property type="entry name" value="HTH_MarR-typ"/>
</dbReference>
<dbReference type="Pfam" id="PF12802">
    <property type="entry name" value="MarR_2"/>
    <property type="match status" value="1"/>
</dbReference>
<keyword evidence="3" id="KW-0804">Transcription</keyword>
<feature type="domain" description="HTH marR-type" evidence="4">
    <location>
        <begin position="27"/>
        <end position="156"/>
    </location>
</feature>
<dbReference type="GO" id="GO:0003700">
    <property type="term" value="F:DNA-binding transcription factor activity"/>
    <property type="evidence" value="ECO:0007669"/>
    <property type="project" value="InterPro"/>
</dbReference>
<keyword evidence="2" id="KW-0238">DNA-binding</keyword>
<dbReference type="OrthoDB" id="8664377at2"/>
<evidence type="ECO:0000256" key="1">
    <source>
        <dbReference type="ARBA" id="ARBA00023015"/>
    </source>
</evidence>
<dbReference type="HOGENOM" id="CLU_083287_4_0_7"/>
<proteinExistence type="predicted"/>
<evidence type="ECO:0000256" key="3">
    <source>
        <dbReference type="ARBA" id="ARBA00023163"/>
    </source>
</evidence>
<reference evidence="5 6" key="1">
    <citation type="journal article" date="2010" name="Stand. Genomic Sci.">
        <title>Complete genome sequence of Haliangium ochraceum type strain (SMP-2).</title>
        <authorList>
            <consortium name="US DOE Joint Genome Institute (JGI-PGF)"/>
            <person name="Ivanova N."/>
            <person name="Daum C."/>
            <person name="Lang E."/>
            <person name="Abt B."/>
            <person name="Kopitz M."/>
            <person name="Saunders E."/>
            <person name="Lapidus A."/>
            <person name="Lucas S."/>
            <person name="Glavina Del Rio T."/>
            <person name="Nolan M."/>
            <person name="Tice H."/>
            <person name="Copeland A."/>
            <person name="Cheng J.F."/>
            <person name="Chen F."/>
            <person name="Bruce D."/>
            <person name="Goodwin L."/>
            <person name="Pitluck S."/>
            <person name="Mavromatis K."/>
            <person name="Pati A."/>
            <person name="Mikhailova N."/>
            <person name="Chen A."/>
            <person name="Palaniappan K."/>
            <person name="Land M."/>
            <person name="Hauser L."/>
            <person name="Chang Y.J."/>
            <person name="Jeffries C.D."/>
            <person name="Detter J.C."/>
            <person name="Brettin T."/>
            <person name="Rohde M."/>
            <person name="Goker M."/>
            <person name="Bristow J."/>
            <person name="Markowitz V."/>
            <person name="Eisen J.A."/>
            <person name="Hugenholtz P."/>
            <person name="Kyrpides N.C."/>
            <person name="Klenk H.P."/>
        </authorList>
    </citation>
    <scope>NUCLEOTIDE SEQUENCE [LARGE SCALE GENOMIC DNA]</scope>
    <source>
        <strain evidence="6">DSM 14365 / CIP 107738 / JCM 11303 / AJ 13395 / SMP-2</strain>
    </source>
</reference>
<dbReference type="SMART" id="SM00347">
    <property type="entry name" value="HTH_MARR"/>
    <property type="match status" value="1"/>
</dbReference>
<gene>
    <name evidence="5" type="ordered locus">Hoch_3140</name>
</gene>
<dbReference type="PANTHER" id="PTHR42756">
    <property type="entry name" value="TRANSCRIPTIONAL REGULATOR, MARR"/>
    <property type="match status" value="1"/>
</dbReference>
<dbReference type="eggNOG" id="COG1846">
    <property type="taxonomic scope" value="Bacteria"/>
</dbReference>
<dbReference type="GO" id="GO:0003677">
    <property type="term" value="F:DNA binding"/>
    <property type="evidence" value="ECO:0007669"/>
    <property type="project" value="UniProtKB-KW"/>
</dbReference>
<dbReference type="KEGG" id="hoh:Hoch_3140"/>
<sequence>MSRDTKRSPRSARLPASIRRFTLCDAPDHLLRRCHQRSEELFTEAIGHDGPTRQQIALLVTVCQNPGLSQAELVSRTSIDKNTLSQMVKRLTQRGLLKRRRARHDARANAIDATPEAVALLAEVMPRVRRVQKQLVEPLPQELRPVFMHCLRIIGTRE</sequence>
<dbReference type="PROSITE" id="PS50995">
    <property type="entry name" value="HTH_MARR_2"/>
    <property type="match status" value="1"/>
</dbReference>
<protein>
    <submittedName>
        <fullName evidence="5">Transcriptional regulator, MarR family</fullName>
    </submittedName>
</protein>
<dbReference type="AlphaFoldDB" id="D0LSE3"/>
<evidence type="ECO:0000256" key="2">
    <source>
        <dbReference type="ARBA" id="ARBA00023125"/>
    </source>
</evidence>
<dbReference type="Proteomes" id="UP000001880">
    <property type="component" value="Chromosome"/>
</dbReference>
<evidence type="ECO:0000313" key="5">
    <source>
        <dbReference type="EMBL" id="ACY15642.1"/>
    </source>
</evidence>